<dbReference type="GO" id="GO:0015920">
    <property type="term" value="P:lipopolysaccharide transport"/>
    <property type="evidence" value="ECO:0007669"/>
    <property type="project" value="TreeGrafter"/>
</dbReference>
<keyword evidence="3 11" id="KW-0813">Transport</keyword>
<comment type="caution">
    <text evidence="13">The sequence shown here is derived from an EMBL/GenBank/DDBJ whole genome shotgun (WGS) entry which is preliminary data.</text>
</comment>
<reference evidence="13" key="1">
    <citation type="journal article" date="2021" name="PeerJ">
        <title>Extensive microbial diversity within the chicken gut microbiome revealed by metagenomics and culture.</title>
        <authorList>
            <person name="Gilroy R."/>
            <person name="Ravi A."/>
            <person name="Getino M."/>
            <person name="Pursley I."/>
            <person name="Horton D.L."/>
            <person name="Alikhan N.F."/>
            <person name="Baker D."/>
            <person name="Gharbi K."/>
            <person name="Hall N."/>
            <person name="Watson M."/>
            <person name="Adriaenssens E.M."/>
            <person name="Foster-Nyarko E."/>
            <person name="Jarju S."/>
            <person name="Secka A."/>
            <person name="Antonio M."/>
            <person name="Oren A."/>
            <person name="Chaudhuri R.R."/>
            <person name="La Ragione R."/>
            <person name="Hildebrand F."/>
            <person name="Pallen M.J."/>
        </authorList>
    </citation>
    <scope>NUCLEOTIDE SEQUENCE</scope>
    <source>
        <strain evidence="13">ChiGjej1B1-98</strain>
    </source>
</reference>
<dbReference type="Proteomes" id="UP000824005">
    <property type="component" value="Unassembled WGS sequence"/>
</dbReference>
<feature type="transmembrane region" description="Helical" evidence="11">
    <location>
        <begin position="125"/>
        <end position="144"/>
    </location>
</feature>
<evidence type="ECO:0000256" key="1">
    <source>
        <dbReference type="ARBA" id="ARBA00004651"/>
    </source>
</evidence>
<evidence type="ECO:0000256" key="5">
    <source>
        <dbReference type="ARBA" id="ARBA00022597"/>
    </source>
</evidence>
<dbReference type="AlphaFoldDB" id="A0A9D1YX37"/>
<gene>
    <name evidence="13" type="ORF">H9830_11560</name>
</gene>
<evidence type="ECO:0000256" key="10">
    <source>
        <dbReference type="ARBA" id="ARBA00023251"/>
    </source>
</evidence>
<keyword evidence="10" id="KW-0046">Antibiotic resistance</keyword>
<feature type="transmembrane region" description="Helical" evidence="11">
    <location>
        <begin position="256"/>
        <end position="275"/>
    </location>
</feature>
<accession>A0A9D1YX37</accession>
<dbReference type="GO" id="GO:0046677">
    <property type="term" value="P:response to antibiotic"/>
    <property type="evidence" value="ECO:0007669"/>
    <property type="project" value="UniProtKB-KW"/>
</dbReference>
<name>A0A9D1YX37_9MICO</name>
<keyword evidence="4 11" id="KW-1003">Cell membrane</keyword>
<dbReference type="PROSITE" id="PS51012">
    <property type="entry name" value="ABC_TM2"/>
    <property type="match status" value="1"/>
</dbReference>
<feature type="transmembrane region" description="Helical" evidence="11">
    <location>
        <begin position="70"/>
        <end position="87"/>
    </location>
</feature>
<feature type="transmembrane region" description="Helical" evidence="11">
    <location>
        <begin position="184"/>
        <end position="205"/>
    </location>
</feature>
<keyword evidence="7" id="KW-0972">Capsule biogenesis/degradation</keyword>
<dbReference type="Pfam" id="PF01061">
    <property type="entry name" value="ABC2_membrane"/>
    <property type="match status" value="1"/>
</dbReference>
<dbReference type="EMBL" id="DXDC01000350">
    <property type="protein sequence ID" value="HIY66898.1"/>
    <property type="molecule type" value="Genomic_DNA"/>
</dbReference>
<organism evidence="13 14">
    <name type="scientific">Candidatus Agrococcus pullicola</name>
    <dbReference type="NCBI Taxonomy" id="2838429"/>
    <lineage>
        <taxon>Bacteria</taxon>
        <taxon>Bacillati</taxon>
        <taxon>Actinomycetota</taxon>
        <taxon>Actinomycetes</taxon>
        <taxon>Micrococcales</taxon>
        <taxon>Microbacteriaceae</taxon>
        <taxon>Agrococcus</taxon>
    </lineage>
</organism>
<dbReference type="PANTHER" id="PTHR30413:SF10">
    <property type="entry name" value="CAPSULE POLYSACCHARIDE EXPORT INNER-MEMBRANE PROTEIN CTRC"/>
    <property type="match status" value="1"/>
</dbReference>
<evidence type="ECO:0000313" key="14">
    <source>
        <dbReference type="Proteomes" id="UP000824005"/>
    </source>
</evidence>
<dbReference type="PRINTS" id="PR00164">
    <property type="entry name" value="ABC2TRNSPORT"/>
</dbReference>
<dbReference type="GO" id="GO:0140359">
    <property type="term" value="F:ABC-type transporter activity"/>
    <property type="evidence" value="ECO:0007669"/>
    <property type="project" value="InterPro"/>
</dbReference>
<keyword evidence="6 11" id="KW-0812">Transmembrane</keyword>
<comment type="subcellular location">
    <subcellularLocation>
        <location evidence="1 11">Cell membrane</location>
        <topology evidence="1 11">Multi-pass membrane protein</topology>
    </subcellularLocation>
</comment>
<evidence type="ECO:0000256" key="7">
    <source>
        <dbReference type="ARBA" id="ARBA00022903"/>
    </source>
</evidence>
<protein>
    <recommendedName>
        <fullName evidence="11">Transport permease protein</fullName>
    </recommendedName>
</protein>
<feature type="transmembrane region" description="Helical" evidence="11">
    <location>
        <begin position="156"/>
        <end position="178"/>
    </location>
</feature>
<keyword evidence="5" id="KW-0762">Sugar transport</keyword>
<keyword evidence="8 11" id="KW-1133">Transmembrane helix</keyword>
<sequence length="286" mass="32508">MATVKRTRTRDNTWQLLQALASRDVKGQYKRTFLGRTWSLINPLAQIAIYWVVFGLLFRATPAPGINSGMEIYGLWLAVGIIVWSYLSGTINDCMTSYISFSGLLKKVYLPRWTLPMSRVLSRTYTFLTELLVLAVICGVFGGWEVLLRLIMLVPLVLLTALFAFGLGLLLAVSTVYFRDIEHFWGILTRVWFYGSGVMFPLGIVQSAQEELVERGWTFFGTEIPLVTLFQLNPAFEILTAFRRVLYDFAWPELSSILIIAGWGVVLTALAVFVYNRHQARIVEEL</sequence>
<proteinExistence type="inferred from homology"/>
<comment type="similarity">
    <text evidence="2 11">Belongs to the ABC-2 integral membrane protein family.</text>
</comment>
<feature type="domain" description="ABC transmembrane type-2" evidence="12">
    <location>
        <begin position="34"/>
        <end position="278"/>
    </location>
</feature>
<reference evidence="13" key="2">
    <citation type="submission" date="2021-04" db="EMBL/GenBank/DDBJ databases">
        <authorList>
            <person name="Gilroy R."/>
        </authorList>
    </citation>
    <scope>NUCLEOTIDE SEQUENCE</scope>
    <source>
        <strain evidence="13">ChiGjej1B1-98</strain>
    </source>
</reference>
<evidence type="ECO:0000256" key="3">
    <source>
        <dbReference type="ARBA" id="ARBA00022448"/>
    </source>
</evidence>
<dbReference type="InterPro" id="IPR047817">
    <property type="entry name" value="ABC2_TM_bact-type"/>
</dbReference>
<dbReference type="GO" id="GO:0043190">
    <property type="term" value="C:ATP-binding cassette (ABC) transporter complex"/>
    <property type="evidence" value="ECO:0007669"/>
    <property type="project" value="InterPro"/>
</dbReference>
<keyword evidence="9 11" id="KW-0472">Membrane</keyword>
<evidence type="ECO:0000256" key="11">
    <source>
        <dbReference type="RuleBase" id="RU361157"/>
    </source>
</evidence>
<feature type="transmembrane region" description="Helical" evidence="11">
    <location>
        <begin position="40"/>
        <end position="58"/>
    </location>
</feature>
<evidence type="ECO:0000259" key="12">
    <source>
        <dbReference type="PROSITE" id="PS51012"/>
    </source>
</evidence>
<dbReference type="PANTHER" id="PTHR30413">
    <property type="entry name" value="INNER MEMBRANE TRANSPORT PERMEASE"/>
    <property type="match status" value="1"/>
</dbReference>
<evidence type="ECO:0000256" key="2">
    <source>
        <dbReference type="ARBA" id="ARBA00007783"/>
    </source>
</evidence>
<evidence type="ECO:0000256" key="8">
    <source>
        <dbReference type="ARBA" id="ARBA00022989"/>
    </source>
</evidence>
<evidence type="ECO:0000313" key="13">
    <source>
        <dbReference type="EMBL" id="HIY66898.1"/>
    </source>
</evidence>
<evidence type="ECO:0000256" key="9">
    <source>
        <dbReference type="ARBA" id="ARBA00023136"/>
    </source>
</evidence>
<evidence type="ECO:0000256" key="6">
    <source>
        <dbReference type="ARBA" id="ARBA00022692"/>
    </source>
</evidence>
<evidence type="ECO:0000256" key="4">
    <source>
        <dbReference type="ARBA" id="ARBA00022475"/>
    </source>
</evidence>
<dbReference type="InterPro" id="IPR000412">
    <property type="entry name" value="ABC_2_transport"/>
</dbReference>
<dbReference type="InterPro" id="IPR013525">
    <property type="entry name" value="ABC2_TM"/>
</dbReference>